<protein>
    <submittedName>
        <fullName evidence="3">Secreted protein</fullName>
    </submittedName>
</protein>
<keyword evidence="1" id="KW-1133">Transmembrane helix</keyword>
<dbReference type="AlphaFoldDB" id="A0A7E4VHW0"/>
<keyword evidence="1" id="KW-0472">Membrane</keyword>
<evidence type="ECO:0000313" key="2">
    <source>
        <dbReference type="Proteomes" id="UP000492821"/>
    </source>
</evidence>
<feature type="transmembrane region" description="Helical" evidence="1">
    <location>
        <begin position="105"/>
        <end position="123"/>
    </location>
</feature>
<evidence type="ECO:0000256" key="1">
    <source>
        <dbReference type="SAM" id="Phobius"/>
    </source>
</evidence>
<organism evidence="2 3">
    <name type="scientific">Panagrellus redivivus</name>
    <name type="common">Microworm</name>
    <dbReference type="NCBI Taxonomy" id="6233"/>
    <lineage>
        <taxon>Eukaryota</taxon>
        <taxon>Metazoa</taxon>
        <taxon>Ecdysozoa</taxon>
        <taxon>Nematoda</taxon>
        <taxon>Chromadorea</taxon>
        <taxon>Rhabditida</taxon>
        <taxon>Tylenchina</taxon>
        <taxon>Panagrolaimomorpha</taxon>
        <taxon>Panagrolaimoidea</taxon>
        <taxon>Panagrolaimidae</taxon>
        <taxon>Panagrellus</taxon>
    </lineage>
</organism>
<dbReference type="Proteomes" id="UP000492821">
    <property type="component" value="Unassembled WGS sequence"/>
</dbReference>
<reference evidence="2" key="1">
    <citation type="journal article" date="2013" name="Genetics">
        <title>The draft genome and transcriptome of Panagrellus redivivus are shaped by the harsh demands of a free-living lifestyle.</title>
        <authorList>
            <person name="Srinivasan J."/>
            <person name="Dillman A.R."/>
            <person name="Macchietto M.G."/>
            <person name="Heikkinen L."/>
            <person name="Lakso M."/>
            <person name="Fracchia K.M."/>
            <person name="Antoshechkin I."/>
            <person name="Mortazavi A."/>
            <person name="Wong G."/>
            <person name="Sternberg P.W."/>
        </authorList>
    </citation>
    <scope>NUCLEOTIDE SEQUENCE [LARGE SCALE GENOMIC DNA]</scope>
    <source>
        <strain evidence="2">MT8872</strain>
    </source>
</reference>
<proteinExistence type="predicted"/>
<dbReference type="WBParaSite" id="Pan_g20397.t1">
    <property type="protein sequence ID" value="Pan_g20397.t1"/>
    <property type="gene ID" value="Pan_g20397"/>
</dbReference>
<feature type="transmembrane region" description="Helical" evidence="1">
    <location>
        <begin position="12"/>
        <end position="33"/>
    </location>
</feature>
<evidence type="ECO:0000313" key="3">
    <source>
        <dbReference type="WBParaSite" id="Pan_g20397.t1"/>
    </source>
</evidence>
<reference evidence="3" key="2">
    <citation type="submission" date="2020-10" db="UniProtKB">
        <authorList>
            <consortium name="WormBaseParasite"/>
        </authorList>
    </citation>
    <scope>IDENTIFICATION</scope>
</reference>
<accession>A0A7E4VHW0</accession>
<keyword evidence="1" id="KW-0812">Transmembrane</keyword>
<keyword evidence="2" id="KW-1185">Reference proteome</keyword>
<name>A0A7E4VHW0_PANRE</name>
<sequence length="137" mass="15260">MFMHHGPLQSSLLPHFISLLIATNYTYIMTLNVSTTLSMHPNLFLLTPRKRTSISMSKRSRPYGASRYHSGRPPKLTTSSPCVVLESCLGHATHFSFFAPDVHRPPSTVAIIIIPVSGLALLLPRKADNHYNYNLSS</sequence>